<accession>A0A1H0ZS29</accession>
<name>A0A1H0ZS29_9ACTN</name>
<dbReference type="NCBIfam" id="TIGR01426">
    <property type="entry name" value="MGT"/>
    <property type="match status" value="1"/>
</dbReference>
<dbReference type="InterPro" id="IPR010610">
    <property type="entry name" value="EryCIII-like_C"/>
</dbReference>
<proteinExistence type="inferred from homology"/>
<feature type="domain" description="Erythromycin biosynthesis protein CIII-like C-terminal" evidence="4">
    <location>
        <begin position="271"/>
        <end position="369"/>
    </location>
</feature>
<dbReference type="InterPro" id="IPR002213">
    <property type="entry name" value="UDP_glucos_trans"/>
</dbReference>
<keyword evidence="2" id="KW-0328">Glycosyltransferase</keyword>
<evidence type="ECO:0000313" key="6">
    <source>
        <dbReference type="Proteomes" id="UP000199301"/>
    </source>
</evidence>
<dbReference type="STRING" id="995062.SAMN04489718_1207"/>
<protein>
    <submittedName>
        <fullName evidence="5">Glycosyltransferase, MGT family</fullName>
    </submittedName>
</protein>
<dbReference type="InterPro" id="IPR050271">
    <property type="entry name" value="UDP-glycosyltransferase"/>
</dbReference>
<sequence>MPRHFAFMAPPFDGHVNPNLPLVEELNKRGHRVSYATGNRKLETVRASGAQGVDAGMDLAPPTQSFDRMTPEMLAEMMGYLLEHVRESFPALRRHFTEDPPDVVCYDMMMMAGPMLAEVLGVAGVSLVPNFAANEHFSLLRTFLPEDFDTEHPALREVERERAELAEQLGVSPPESAFSAKPADLNLVSVPRQFQPAAETFDDRFRFLGPSLGSRATRESFTPQDPQAPLLFISLGTAFNDRPDFYRQCLEAFSEGPWQVAMSVGERLDPDELGPLPDNFDVRSRFPQPAVLEHADVFLSHTGMNSTMESLYHGVPLVAYPQMPEQRANAERAEQLGLARVLPDEVTPELLRKTVDDVAGDERMRAVASATSFGVRSGGGAVAGADALEAHLAS</sequence>
<dbReference type="InterPro" id="IPR006326">
    <property type="entry name" value="UDPGT_MGT-like"/>
</dbReference>
<dbReference type="Gene3D" id="3.40.50.2000">
    <property type="entry name" value="Glycogen Phosphorylase B"/>
    <property type="match status" value="2"/>
</dbReference>
<dbReference type="Pfam" id="PF06722">
    <property type="entry name" value="EryCIII-like_C"/>
    <property type="match status" value="1"/>
</dbReference>
<evidence type="ECO:0000256" key="3">
    <source>
        <dbReference type="ARBA" id="ARBA00022679"/>
    </source>
</evidence>
<reference evidence="6" key="1">
    <citation type="submission" date="2016-10" db="EMBL/GenBank/DDBJ databases">
        <authorList>
            <person name="Varghese N."/>
            <person name="Submissions S."/>
        </authorList>
    </citation>
    <scope>NUCLEOTIDE SEQUENCE [LARGE SCALE GENOMIC DNA]</scope>
    <source>
        <strain evidence="6">DSM 45459</strain>
    </source>
</reference>
<dbReference type="PANTHER" id="PTHR48043:SF145">
    <property type="entry name" value="FI06409P-RELATED"/>
    <property type="match status" value="1"/>
</dbReference>
<dbReference type="SUPFAM" id="SSF53756">
    <property type="entry name" value="UDP-Glycosyltransferase/glycogen phosphorylase"/>
    <property type="match status" value="1"/>
</dbReference>
<gene>
    <name evidence="5" type="ORF">SAMN04489718_1207</name>
</gene>
<dbReference type="AlphaFoldDB" id="A0A1H0ZS29"/>
<evidence type="ECO:0000256" key="1">
    <source>
        <dbReference type="ARBA" id="ARBA00009995"/>
    </source>
</evidence>
<dbReference type="GO" id="GO:0008194">
    <property type="term" value="F:UDP-glycosyltransferase activity"/>
    <property type="evidence" value="ECO:0007669"/>
    <property type="project" value="InterPro"/>
</dbReference>
<dbReference type="FunFam" id="3.40.50.2000:FF:000072">
    <property type="entry name" value="Glycosyl transferase"/>
    <property type="match status" value="1"/>
</dbReference>
<dbReference type="PANTHER" id="PTHR48043">
    <property type="entry name" value="EG:EG0003.4 PROTEIN-RELATED"/>
    <property type="match status" value="1"/>
</dbReference>
<keyword evidence="3 5" id="KW-0808">Transferase</keyword>
<dbReference type="OrthoDB" id="764352at2"/>
<evidence type="ECO:0000256" key="2">
    <source>
        <dbReference type="ARBA" id="ARBA00022676"/>
    </source>
</evidence>
<comment type="similarity">
    <text evidence="1">Belongs to the UDP-glycosyltransferase family.</text>
</comment>
<dbReference type="EMBL" id="FNKO01000001">
    <property type="protein sequence ID" value="SDQ30192.1"/>
    <property type="molecule type" value="Genomic_DNA"/>
</dbReference>
<organism evidence="5 6">
    <name type="scientific">Actinopolyspora saharensis</name>
    <dbReference type="NCBI Taxonomy" id="995062"/>
    <lineage>
        <taxon>Bacteria</taxon>
        <taxon>Bacillati</taxon>
        <taxon>Actinomycetota</taxon>
        <taxon>Actinomycetes</taxon>
        <taxon>Actinopolysporales</taxon>
        <taxon>Actinopolysporaceae</taxon>
        <taxon>Actinopolyspora</taxon>
    </lineage>
</organism>
<keyword evidence="6" id="KW-1185">Reference proteome</keyword>
<dbReference type="GO" id="GO:0016758">
    <property type="term" value="F:hexosyltransferase activity"/>
    <property type="evidence" value="ECO:0007669"/>
    <property type="project" value="InterPro"/>
</dbReference>
<evidence type="ECO:0000313" key="5">
    <source>
        <dbReference type="EMBL" id="SDQ30192.1"/>
    </source>
</evidence>
<dbReference type="RefSeq" id="WP_092521652.1">
    <property type="nucleotide sequence ID" value="NZ_FNKO01000001.1"/>
</dbReference>
<dbReference type="Proteomes" id="UP000199301">
    <property type="component" value="Unassembled WGS sequence"/>
</dbReference>
<dbReference type="CDD" id="cd03784">
    <property type="entry name" value="GT1_Gtf-like"/>
    <property type="match status" value="1"/>
</dbReference>
<evidence type="ECO:0000259" key="4">
    <source>
        <dbReference type="Pfam" id="PF06722"/>
    </source>
</evidence>